<evidence type="ECO:0000256" key="2">
    <source>
        <dbReference type="ARBA" id="ARBA00012251"/>
    </source>
</evidence>
<keyword evidence="3" id="KW-0808">Transferase</keyword>
<dbReference type="GO" id="GO:0008270">
    <property type="term" value="F:zinc ion binding"/>
    <property type="evidence" value="ECO:0007669"/>
    <property type="project" value="UniProtKB-KW"/>
</dbReference>
<organism evidence="10 11">
    <name type="scientific">Rhizoctonia solani</name>
    <dbReference type="NCBI Taxonomy" id="456999"/>
    <lineage>
        <taxon>Eukaryota</taxon>
        <taxon>Fungi</taxon>
        <taxon>Dikarya</taxon>
        <taxon>Basidiomycota</taxon>
        <taxon>Agaricomycotina</taxon>
        <taxon>Agaricomycetes</taxon>
        <taxon>Cantharellales</taxon>
        <taxon>Ceratobasidiaceae</taxon>
        <taxon>Rhizoctonia</taxon>
    </lineage>
</organism>
<dbReference type="InterPro" id="IPR044066">
    <property type="entry name" value="TRIAD_supradom"/>
</dbReference>
<feature type="domain" description="RING-type" evidence="9">
    <location>
        <begin position="59"/>
        <end position="252"/>
    </location>
</feature>
<dbReference type="InterPro" id="IPR002867">
    <property type="entry name" value="IBR_dom"/>
</dbReference>
<dbReference type="PANTHER" id="PTHR11685">
    <property type="entry name" value="RBR FAMILY RING FINGER AND IBR DOMAIN-CONTAINING"/>
    <property type="match status" value="1"/>
</dbReference>
<comment type="catalytic activity">
    <reaction evidence="1">
        <text>[E2 ubiquitin-conjugating enzyme]-S-ubiquitinyl-L-cysteine + [acceptor protein]-L-lysine = [E2 ubiquitin-conjugating enzyme]-L-cysteine + [acceptor protein]-N(6)-ubiquitinyl-L-lysine.</text>
        <dbReference type="EC" id="2.3.2.31"/>
    </reaction>
</comment>
<dbReference type="InterPro" id="IPR031127">
    <property type="entry name" value="E3_UB_ligase_RBR"/>
</dbReference>
<dbReference type="SUPFAM" id="SSF57850">
    <property type="entry name" value="RING/U-box"/>
    <property type="match status" value="3"/>
</dbReference>
<dbReference type="InterPro" id="IPR013083">
    <property type="entry name" value="Znf_RING/FYVE/PHD"/>
</dbReference>
<gene>
    <name evidence="10" type="ORF">RDB_LOCUS49021</name>
</gene>
<keyword evidence="4" id="KW-0479">Metal-binding</keyword>
<sequence length="291" mass="32539">MSSLTLVLDNPEDVFGGLSELPLASTGAFLSRSRVTYRGPNTYRSKRRDVSQIPKEPLPAPVCQICLENEALVPSTARCSHDQMICAPCLGNYLLHSVKVEGLTTLVCPAVKCEEVLEFNALLTQRELERDPNFRWCTNIKCGKGKIHDGNGPIVTCDHCHEQFCFVHRVPWHHGSTCEEYTIEREKHANQQYLTTHTKQCPNPTCGLPIEKIAGCDHMTCRCRHKLIPVVGVAWQIIGRSFRRGITTTSWIAATTRHLAQMRLLGGELVALDLAEHTGEIEGGSWLWRGD</sequence>
<evidence type="ECO:0000313" key="10">
    <source>
        <dbReference type="EMBL" id="CAE7111729.1"/>
    </source>
</evidence>
<keyword evidence="8" id="KW-0862">Zinc</keyword>
<name>A0A8H3DX31_9AGAM</name>
<dbReference type="Proteomes" id="UP000663827">
    <property type="component" value="Unassembled WGS sequence"/>
</dbReference>
<dbReference type="AlphaFoldDB" id="A0A8H3DX31"/>
<evidence type="ECO:0000256" key="8">
    <source>
        <dbReference type="ARBA" id="ARBA00022833"/>
    </source>
</evidence>
<evidence type="ECO:0000313" key="11">
    <source>
        <dbReference type="Proteomes" id="UP000663827"/>
    </source>
</evidence>
<evidence type="ECO:0000256" key="6">
    <source>
        <dbReference type="ARBA" id="ARBA00022771"/>
    </source>
</evidence>
<keyword evidence="7" id="KW-0833">Ubl conjugation pathway</keyword>
<accession>A0A8H3DX31</accession>
<dbReference type="SMART" id="SM00647">
    <property type="entry name" value="IBR"/>
    <property type="match status" value="1"/>
</dbReference>
<evidence type="ECO:0000256" key="7">
    <source>
        <dbReference type="ARBA" id="ARBA00022786"/>
    </source>
</evidence>
<dbReference type="EMBL" id="CAJNJQ010000964">
    <property type="protein sequence ID" value="CAE7111729.1"/>
    <property type="molecule type" value="Genomic_DNA"/>
</dbReference>
<protein>
    <recommendedName>
        <fullName evidence="2">RBR-type E3 ubiquitin transferase</fullName>
        <ecNumber evidence="2">2.3.2.31</ecNumber>
    </recommendedName>
</protein>
<dbReference type="Gene3D" id="1.20.120.1750">
    <property type="match status" value="1"/>
</dbReference>
<dbReference type="Gene3D" id="3.30.40.10">
    <property type="entry name" value="Zinc/RING finger domain, C3HC4 (zinc finger)"/>
    <property type="match status" value="1"/>
</dbReference>
<keyword evidence="5" id="KW-0677">Repeat</keyword>
<evidence type="ECO:0000256" key="4">
    <source>
        <dbReference type="ARBA" id="ARBA00022723"/>
    </source>
</evidence>
<comment type="caution">
    <text evidence="10">The sequence shown here is derived from an EMBL/GenBank/DDBJ whole genome shotgun (WGS) entry which is preliminary data.</text>
</comment>
<keyword evidence="6" id="KW-0863">Zinc-finger</keyword>
<reference evidence="10" key="1">
    <citation type="submission" date="2021-01" db="EMBL/GenBank/DDBJ databases">
        <authorList>
            <person name="Kaushik A."/>
        </authorList>
    </citation>
    <scope>NUCLEOTIDE SEQUENCE</scope>
    <source>
        <strain evidence="10">AG5</strain>
    </source>
</reference>
<evidence type="ECO:0000259" key="9">
    <source>
        <dbReference type="PROSITE" id="PS51873"/>
    </source>
</evidence>
<dbReference type="Pfam" id="PF01485">
    <property type="entry name" value="IBR"/>
    <property type="match status" value="1"/>
</dbReference>
<evidence type="ECO:0000256" key="1">
    <source>
        <dbReference type="ARBA" id="ARBA00001798"/>
    </source>
</evidence>
<dbReference type="EC" id="2.3.2.31" evidence="2"/>
<dbReference type="GO" id="GO:0016567">
    <property type="term" value="P:protein ubiquitination"/>
    <property type="evidence" value="ECO:0007669"/>
    <property type="project" value="InterPro"/>
</dbReference>
<evidence type="ECO:0000256" key="5">
    <source>
        <dbReference type="ARBA" id="ARBA00022737"/>
    </source>
</evidence>
<evidence type="ECO:0000256" key="3">
    <source>
        <dbReference type="ARBA" id="ARBA00022679"/>
    </source>
</evidence>
<dbReference type="GO" id="GO:0061630">
    <property type="term" value="F:ubiquitin protein ligase activity"/>
    <property type="evidence" value="ECO:0007669"/>
    <property type="project" value="UniProtKB-EC"/>
</dbReference>
<proteinExistence type="predicted"/>
<dbReference type="PROSITE" id="PS51873">
    <property type="entry name" value="TRIAD"/>
    <property type="match status" value="1"/>
</dbReference>